<name>A0A2P5C007_PARAD</name>
<accession>A0A2P5C007</accession>
<reference evidence="3" key="1">
    <citation type="submission" date="2016-06" db="EMBL/GenBank/DDBJ databases">
        <title>Parallel loss of symbiosis genes in relatives of nitrogen-fixing non-legume Parasponia.</title>
        <authorList>
            <person name="Van Velzen R."/>
            <person name="Holmer R."/>
            <person name="Bu F."/>
            <person name="Rutten L."/>
            <person name="Van Zeijl A."/>
            <person name="Liu W."/>
            <person name="Santuari L."/>
            <person name="Cao Q."/>
            <person name="Sharma T."/>
            <person name="Shen D."/>
            <person name="Roswanjaya Y."/>
            <person name="Wardhani T."/>
            <person name="Kalhor M.S."/>
            <person name="Jansen J."/>
            <person name="Van den Hoogen J."/>
            <person name="Gungor B."/>
            <person name="Hartog M."/>
            <person name="Hontelez J."/>
            <person name="Verver J."/>
            <person name="Yang W.-C."/>
            <person name="Schijlen E."/>
            <person name="Repin R."/>
            <person name="Schilthuizen M."/>
            <person name="Schranz E."/>
            <person name="Heidstra R."/>
            <person name="Miyata K."/>
            <person name="Fedorova E."/>
            <person name="Kohlen W."/>
            <person name="Bisseling T."/>
            <person name="Smit S."/>
            <person name="Geurts R."/>
        </authorList>
    </citation>
    <scope>NUCLEOTIDE SEQUENCE [LARGE SCALE GENOMIC DNA]</scope>
    <source>
        <strain evidence="3">cv. WU1-14</strain>
    </source>
</reference>
<protein>
    <submittedName>
        <fullName evidence="2">Uncharacterized protein</fullName>
    </submittedName>
</protein>
<proteinExistence type="predicted"/>
<comment type="caution">
    <text evidence="2">The sequence shown here is derived from an EMBL/GenBank/DDBJ whole genome shotgun (WGS) entry which is preliminary data.</text>
</comment>
<gene>
    <name evidence="2" type="ORF">PanWU01x14_195900</name>
</gene>
<feature type="region of interest" description="Disordered" evidence="1">
    <location>
        <begin position="44"/>
        <end position="120"/>
    </location>
</feature>
<evidence type="ECO:0000313" key="2">
    <source>
        <dbReference type="EMBL" id="PON54361.1"/>
    </source>
</evidence>
<feature type="non-terminal residue" evidence="2">
    <location>
        <position position="1"/>
    </location>
</feature>
<dbReference type="Proteomes" id="UP000237105">
    <property type="component" value="Unassembled WGS sequence"/>
</dbReference>
<keyword evidence="3" id="KW-1185">Reference proteome</keyword>
<organism evidence="2 3">
    <name type="scientific">Parasponia andersonii</name>
    <name type="common">Sponia andersonii</name>
    <dbReference type="NCBI Taxonomy" id="3476"/>
    <lineage>
        <taxon>Eukaryota</taxon>
        <taxon>Viridiplantae</taxon>
        <taxon>Streptophyta</taxon>
        <taxon>Embryophyta</taxon>
        <taxon>Tracheophyta</taxon>
        <taxon>Spermatophyta</taxon>
        <taxon>Magnoliopsida</taxon>
        <taxon>eudicotyledons</taxon>
        <taxon>Gunneridae</taxon>
        <taxon>Pentapetalae</taxon>
        <taxon>rosids</taxon>
        <taxon>fabids</taxon>
        <taxon>Rosales</taxon>
        <taxon>Cannabaceae</taxon>
        <taxon>Parasponia</taxon>
    </lineage>
</organism>
<sequence length="120" mass="12547">PDQFDDQKSVERDHYSIKHYMQQLEDEIKIIYPSDVLEMLAAEKDGPSTSAPGAAELTPAVGPPGRTPEAPVIQPSPRVSIGEGFGAVIVSSDESNPPTPLFSEAGPSAGVSRASSDGGN</sequence>
<dbReference type="EMBL" id="JXTB01000196">
    <property type="protein sequence ID" value="PON54361.1"/>
    <property type="molecule type" value="Genomic_DNA"/>
</dbReference>
<dbReference type="AlphaFoldDB" id="A0A2P5C007"/>
<evidence type="ECO:0000256" key="1">
    <source>
        <dbReference type="SAM" id="MobiDB-lite"/>
    </source>
</evidence>
<evidence type="ECO:0000313" key="3">
    <source>
        <dbReference type="Proteomes" id="UP000237105"/>
    </source>
</evidence>